<evidence type="ECO:0000313" key="3">
    <source>
        <dbReference type="Proteomes" id="UP000807469"/>
    </source>
</evidence>
<reference evidence="2" key="1">
    <citation type="submission" date="2020-11" db="EMBL/GenBank/DDBJ databases">
        <authorList>
            <consortium name="DOE Joint Genome Institute"/>
            <person name="Ahrendt S."/>
            <person name="Riley R."/>
            <person name="Andreopoulos W."/>
            <person name="Labutti K."/>
            <person name="Pangilinan J."/>
            <person name="Ruiz-Duenas F.J."/>
            <person name="Barrasa J.M."/>
            <person name="Sanchez-Garcia M."/>
            <person name="Camarero S."/>
            <person name="Miyauchi S."/>
            <person name="Serrano A."/>
            <person name="Linde D."/>
            <person name="Babiker R."/>
            <person name="Drula E."/>
            <person name="Ayuso-Fernandez I."/>
            <person name="Pacheco R."/>
            <person name="Padilla G."/>
            <person name="Ferreira P."/>
            <person name="Barriuso J."/>
            <person name="Kellner H."/>
            <person name="Castanera R."/>
            <person name="Alfaro M."/>
            <person name="Ramirez L."/>
            <person name="Pisabarro A.G."/>
            <person name="Kuo A."/>
            <person name="Tritt A."/>
            <person name="Lipzen A."/>
            <person name="He G."/>
            <person name="Yan M."/>
            <person name="Ng V."/>
            <person name="Cullen D."/>
            <person name="Martin F."/>
            <person name="Rosso M.-N."/>
            <person name="Henrissat B."/>
            <person name="Hibbett D."/>
            <person name="Martinez A.T."/>
            <person name="Grigoriev I.V."/>
        </authorList>
    </citation>
    <scope>NUCLEOTIDE SEQUENCE</scope>
    <source>
        <strain evidence="2">CIRM-BRFM 674</strain>
    </source>
</reference>
<comment type="caution">
    <text evidence="2">The sequence shown here is derived from an EMBL/GenBank/DDBJ whole genome shotgun (WGS) entry which is preliminary data.</text>
</comment>
<gene>
    <name evidence="2" type="ORF">BDN70DRAFT_870116</name>
</gene>
<keyword evidence="3" id="KW-1185">Reference proteome</keyword>
<evidence type="ECO:0000256" key="1">
    <source>
        <dbReference type="SAM" id="Phobius"/>
    </source>
</evidence>
<dbReference type="EMBL" id="MU155130">
    <property type="protein sequence ID" value="KAF9486538.1"/>
    <property type="molecule type" value="Genomic_DNA"/>
</dbReference>
<evidence type="ECO:0000313" key="2">
    <source>
        <dbReference type="EMBL" id="KAF9486538.1"/>
    </source>
</evidence>
<feature type="transmembrane region" description="Helical" evidence="1">
    <location>
        <begin position="270"/>
        <end position="291"/>
    </location>
</feature>
<name>A0A9P5ZG74_9AGAR</name>
<dbReference type="AlphaFoldDB" id="A0A9P5ZG74"/>
<protein>
    <submittedName>
        <fullName evidence="2">Uncharacterized protein</fullName>
    </submittedName>
</protein>
<keyword evidence="1" id="KW-0472">Membrane</keyword>
<dbReference type="Proteomes" id="UP000807469">
    <property type="component" value="Unassembled WGS sequence"/>
</dbReference>
<keyword evidence="1" id="KW-1133">Transmembrane helix</keyword>
<feature type="transmembrane region" description="Helical" evidence="1">
    <location>
        <begin position="233"/>
        <end position="258"/>
    </location>
</feature>
<keyword evidence="1" id="KW-0812">Transmembrane</keyword>
<dbReference type="OrthoDB" id="2332199at2759"/>
<feature type="transmembrane region" description="Helical" evidence="1">
    <location>
        <begin position="145"/>
        <end position="172"/>
    </location>
</feature>
<proteinExistence type="predicted"/>
<feature type="transmembrane region" description="Helical" evidence="1">
    <location>
        <begin position="66"/>
        <end position="83"/>
    </location>
</feature>
<sequence length="343" mass="38509">MCYTDCIETSATLSEGSKITTTISRSRLQLTRVLAVTSFTAYVYSQTRALLLPNPEAPELYAPNEYFLMVFFAASTLLNIFWLRQLFFRWDYAGDAMPLAYGWDEDEESIGLIKLETPFQVALPKTYGLSSAQVTCLPFHISGNLLMAVWGLAWVNGYFLLSLLLLAGNLSAQLYTVFLLLHVEEDEHITPINYLTHLVMKTNVGLAVLFMWKNWGVIDHIASPSTAQMINSGVIFLLMTIGSGPDPTVGLCLLYDLTALLFGQPKSDPWYHAFHWIMIVICVCLLVELHLSEGDKFSWLKGFEGLVARGPDHLDEDIEQHPKAKDVALWNESAVPPYLPSNF</sequence>
<accession>A0A9P5ZG74</accession>
<organism evidence="2 3">
    <name type="scientific">Pholiota conissans</name>
    <dbReference type="NCBI Taxonomy" id="109636"/>
    <lineage>
        <taxon>Eukaryota</taxon>
        <taxon>Fungi</taxon>
        <taxon>Dikarya</taxon>
        <taxon>Basidiomycota</taxon>
        <taxon>Agaricomycotina</taxon>
        <taxon>Agaricomycetes</taxon>
        <taxon>Agaricomycetidae</taxon>
        <taxon>Agaricales</taxon>
        <taxon>Agaricineae</taxon>
        <taxon>Strophariaceae</taxon>
        <taxon>Pholiota</taxon>
    </lineage>
</organism>